<evidence type="ECO:0000256" key="6">
    <source>
        <dbReference type="ARBA" id="ARBA00023163"/>
    </source>
</evidence>
<evidence type="ECO:0000256" key="5">
    <source>
        <dbReference type="ARBA" id="ARBA00023125"/>
    </source>
</evidence>
<dbReference type="Pfam" id="PF04082">
    <property type="entry name" value="Fungal_trans"/>
    <property type="match status" value="1"/>
</dbReference>
<organism evidence="9 10">
    <name type="scientific">Pestalotiopsis fici (strain W106-1 / CGMCC3.15140)</name>
    <dbReference type="NCBI Taxonomy" id="1229662"/>
    <lineage>
        <taxon>Eukaryota</taxon>
        <taxon>Fungi</taxon>
        <taxon>Dikarya</taxon>
        <taxon>Ascomycota</taxon>
        <taxon>Pezizomycotina</taxon>
        <taxon>Sordariomycetes</taxon>
        <taxon>Xylariomycetidae</taxon>
        <taxon>Amphisphaeriales</taxon>
        <taxon>Sporocadaceae</taxon>
        <taxon>Pestalotiopsis</taxon>
    </lineage>
</organism>
<proteinExistence type="predicted"/>
<dbReference type="GO" id="GO:0000981">
    <property type="term" value="F:DNA-binding transcription factor activity, RNA polymerase II-specific"/>
    <property type="evidence" value="ECO:0007669"/>
    <property type="project" value="TreeGrafter"/>
</dbReference>
<dbReference type="SMART" id="SM00906">
    <property type="entry name" value="Fungal_trans"/>
    <property type="match status" value="1"/>
</dbReference>
<evidence type="ECO:0000256" key="2">
    <source>
        <dbReference type="ARBA" id="ARBA00022723"/>
    </source>
</evidence>
<dbReference type="GeneID" id="19271558"/>
<accession>W3X5Y6</accession>
<gene>
    <name evidence="9" type="ORF">PFICI_06545</name>
</gene>
<evidence type="ECO:0000256" key="4">
    <source>
        <dbReference type="ARBA" id="ARBA00023015"/>
    </source>
</evidence>
<dbReference type="eggNOG" id="ENOG502RZAE">
    <property type="taxonomic scope" value="Eukaryota"/>
</dbReference>
<name>W3X5Y6_PESFW</name>
<dbReference type="GO" id="GO:0008270">
    <property type="term" value="F:zinc ion binding"/>
    <property type="evidence" value="ECO:0007669"/>
    <property type="project" value="InterPro"/>
</dbReference>
<dbReference type="KEGG" id="pfy:PFICI_06545"/>
<dbReference type="AlphaFoldDB" id="W3X5Y6"/>
<dbReference type="GO" id="GO:0043565">
    <property type="term" value="F:sequence-specific DNA binding"/>
    <property type="evidence" value="ECO:0007669"/>
    <property type="project" value="TreeGrafter"/>
</dbReference>
<dbReference type="HOGENOM" id="CLU_032324_0_0_1"/>
<comment type="subcellular location">
    <subcellularLocation>
        <location evidence="1">Nucleus</location>
    </subcellularLocation>
</comment>
<keyword evidence="10" id="KW-1185">Reference proteome</keyword>
<evidence type="ECO:0000256" key="3">
    <source>
        <dbReference type="ARBA" id="ARBA00022833"/>
    </source>
</evidence>
<evidence type="ECO:0000256" key="7">
    <source>
        <dbReference type="ARBA" id="ARBA00023242"/>
    </source>
</evidence>
<dbReference type="InterPro" id="IPR052202">
    <property type="entry name" value="Yeast_MetPath_Reg"/>
</dbReference>
<dbReference type="RefSeq" id="XP_007833317.1">
    <property type="nucleotide sequence ID" value="XM_007835126.1"/>
</dbReference>
<keyword evidence="4" id="KW-0805">Transcription regulation</keyword>
<evidence type="ECO:0000313" key="10">
    <source>
        <dbReference type="Proteomes" id="UP000030651"/>
    </source>
</evidence>
<dbReference type="GO" id="GO:0005634">
    <property type="term" value="C:nucleus"/>
    <property type="evidence" value="ECO:0007669"/>
    <property type="project" value="UniProtKB-SubCell"/>
</dbReference>
<evidence type="ECO:0000256" key="1">
    <source>
        <dbReference type="ARBA" id="ARBA00004123"/>
    </source>
</evidence>
<dbReference type="STRING" id="1229662.W3X5Y6"/>
<keyword evidence="6" id="KW-0804">Transcription</keyword>
<feature type="domain" description="Xylanolytic transcriptional activator regulatory" evidence="8">
    <location>
        <begin position="188"/>
        <end position="264"/>
    </location>
</feature>
<dbReference type="InterPro" id="IPR007219">
    <property type="entry name" value="XnlR_reg_dom"/>
</dbReference>
<reference evidence="10" key="1">
    <citation type="journal article" date="2015" name="BMC Genomics">
        <title>Genomic and transcriptomic analysis of the endophytic fungus Pestalotiopsis fici reveals its lifestyle and high potential for synthesis of natural products.</title>
        <authorList>
            <person name="Wang X."/>
            <person name="Zhang X."/>
            <person name="Liu L."/>
            <person name="Xiang M."/>
            <person name="Wang W."/>
            <person name="Sun X."/>
            <person name="Che Y."/>
            <person name="Guo L."/>
            <person name="Liu G."/>
            <person name="Guo L."/>
            <person name="Wang C."/>
            <person name="Yin W.B."/>
            <person name="Stadler M."/>
            <person name="Zhang X."/>
            <person name="Liu X."/>
        </authorList>
    </citation>
    <scope>NUCLEOTIDE SEQUENCE [LARGE SCALE GENOMIC DNA]</scope>
    <source>
        <strain evidence="10">W106-1 / CGMCC3.15140</strain>
    </source>
</reference>
<dbReference type="EMBL" id="KI912112">
    <property type="protein sequence ID" value="ETS81543.1"/>
    <property type="molecule type" value="Genomic_DNA"/>
</dbReference>
<dbReference type="GO" id="GO:0006351">
    <property type="term" value="P:DNA-templated transcription"/>
    <property type="evidence" value="ECO:0007669"/>
    <property type="project" value="InterPro"/>
</dbReference>
<protein>
    <recommendedName>
        <fullName evidence="8">Xylanolytic transcriptional activator regulatory domain-containing protein</fullName>
    </recommendedName>
</protein>
<keyword evidence="2" id="KW-0479">Metal-binding</keyword>
<keyword evidence="7" id="KW-0539">Nucleus</keyword>
<dbReference type="PANTHER" id="PTHR47782:SF14">
    <property type="entry name" value="ZN(II)2CYS6 TRANSCRIPTION FACTOR (EUROFUNG)"/>
    <property type="match status" value="1"/>
</dbReference>
<keyword evidence="3" id="KW-0862">Zinc</keyword>
<dbReference type="Proteomes" id="UP000030651">
    <property type="component" value="Unassembled WGS sequence"/>
</dbReference>
<dbReference type="CDD" id="cd12148">
    <property type="entry name" value="fungal_TF_MHR"/>
    <property type="match status" value="1"/>
</dbReference>
<dbReference type="PANTHER" id="PTHR47782">
    <property type="entry name" value="ZN(II)2CYS6 TRANSCRIPTION FACTOR (EUROFUNG)-RELATED"/>
    <property type="match status" value="1"/>
</dbReference>
<dbReference type="OMA" id="ADTISCC"/>
<keyword evidence="5" id="KW-0238">DNA-binding</keyword>
<dbReference type="GO" id="GO:0045944">
    <property type="term" value="P:positive regulation of transcription by RNA polymerase II"/>
    <property type="evidence" value="ECO:0007669"/>
    <property type="project" value="TreeGrafter"/>
</dbReference>
<dbReference type="InParanoid" id="W3X5Y6"/>
<dbReference type="OrthoDB" id="25921at2759"/>
<sequence>MGEIGFLSRSAMAEPRSDRFERLPTNLTSESVLLASLALDGSDPSKSNLSDHQATQLLASEPSRLRMDRASTLPHMTRFVEEICPIMPYLVASNLTDQYEEVLSQHGRRGNIENQSSSALSRFNVCMAVATGALLSSRSPGKSLLVIRLHEEAIKQLSMIKMKDETHLVSCILSLTIFALYSPSGGSSWHLVGLALRKCISQGWHRHQECVGQLTEGDLLSRKRLFWSAYMIDRSLSLVIGRPFSIQDRDISISVLKPTEATSLHCHLITQARLATDIQVSCRTTLLHDYSNICFWKQWTGDQDRDSNVKPTVLDHLLQLECRMLAKITSTQPGHQSPGRHSAAVVREVERETIEACARYIDRSYERLQENNFVGSFIEAYDMFTASLTVVHLKRRDAACNTQQQLASMMDLINKSSTLLTAIAERFSVFRSFQRVLLSLSGHLMANPIPTAQVRY</sequence>
<evidence type="ECO:0000259" key="8">
    <source>
        <dbReference type="SMART" id="SM00906"/>
    </source>
</evidence>
<evidence type="ECO:0000313" key="9">
    <source>
        <dbReference type="EMBL" id="ETS81543.1"/>
    </source>
</evidence>